<reference evidence="1 2" key="1">
    <citation type="submission" date="2007-03" db="EMBL/GenBank/DDBJ databases">
        <authorList>
            <person name="Fulton L."/>
            <person name="Clifton S."/>
            <person name="Fulton B."/>
            <person name="Xu J."/>
            <person name="Minx P."/>
            <person name="Pepin K.H."/>
            <person name="Johnson M."/>
            <person name="Thiruvilangam P."/>
            <person name="Bhonagiri V."/>
            <person name="Nash W.E."/>
            <person name="Mardis E.R."/>
            <person name="Wilson R.K."/>
        </authorList>
    </citation>
    <scope>NUCLEOTIDE SEQUENCE [LARGE SCALE GENOMIC DNA]</scope>
    <source>
        <strain evidence="2">ATCC 8483 / DSM 1896 / JCM 5824 / BCRC 10623 / CCUG 4943 / NCTC 11153</strain>
    </source>
</reference>
<proteinExistence type="predicted"/>
<accession>A0AAN3D4Q9</accession>
<organism evidence="1 2">
    <name type="scientific">Bacteroides ovatus (strain ATCC 8483 / DSM 1896 / JCM 5824 / BCRC 10623 / CCUG 4943 / NCTC 11153)</name>
    <dbReference type="NCBI Taxonomy" id="411476"/>
    <lineage>
        <taxon>Bacteria</taxon>
        <taxon>Pseudomonadati</taxon>
        <taxon>Bacteroidota</taxon>
        <taxon>Bacteroidia</taxon>
        <taxon>Bacteroidales</taxon>
        <taxon>Bacteroidaceae</taxon>
        <taxon>Bacteroides</taxon>
    </lineage>
</organism>
<dbReference type="GeneID" id="62345890"/>
<evidence type="ECO:0008006" key="3">
    <source>
        <dbReference type="Google" id="ProtNLM"/>
    </source>
</evidence>
<dbReference type="RefSeq" id="WP_004301589.1">
    <property type="nucleotide sequence ID" value="NZ_DS264584.1"/>
</dbReference>
<dbReference type="AlphaFoldDB" id="A0AAN3D4Q9"/>
<name>A0AAN3D4Q9_BACO1</name>
<evidence type="ECO:0000313" key="1">
    <source>
        <dbReference type="EMBL" id="EDO09127.1"/>
    </source>
</evidence>
<comment type="caution">
    <text evidence="1">The sequence shown here is derived from an EMBL/GenBank/DDBJ whole genome shotgun (WGS) entry which is preliminary data.</text>
</comment>
<protein>
    <recommendedName>
        <fullName evidence="3">DUF3990 domain-containing protein</fullName>
    </recommendedName>
</protein>
<sequence>MKITLYHGSTLSIEHPLAKVGRADLDFGNVCSISNSLIHSYILIRVFHWIQWTEKEVINERTSTLEKNKSYHPIIIGPIGDKPGTSIKSVL</sequence>
<gene>
    <name evidence="1" type="ORF">BACOVA_04985</name>
</gene>
<reference evidence="2" key="2">
    <citation type="submission" date="2007-04" db="EMBL/GenBank/DDBJ databases">
        <title>Draft genome sequence of Bacteroides ovatus (ATCC 8483).</title>
        <authorList>
            <person name="Sudarsanam P."/>
            <person name="Ley R."/>
            <person name="Guruge J."/>
            <person name="Turnbaugh P.J."/>
            <person name="Mahowald M."/>
            <person name="Liep D."/>
            <person name="Gordon J."/>
        </authorList>
    </citation>
    <scope>NUCLEOTIDE SEQUENCE [LARGE SCALE GENOMIC DNA]</scope>
    <source>
        <strain evidence="2">ATCC 8483 / DSM 1896 / JCM 5824 / BCRC 10623 / CCUG 4943 / NCTC 11153</strain>
    </source>
</reference>
<dbReference type="Proteomes" id="UP000005475">
    <property type="component" value="Unassembled WGS sequence"/>
</dbReference>
<evidence type="ECO:0000313" key="2">
    <source>
        <dbReference type="Proteomes" id="UP000005475"/>
    </source>
</evidence>
<dbReference type="EMBL" id="AAXF02000054">
    <property type="protein sequence ID" value="EDO09127.1"/>
    <property type="molecule type" value="Genomic_DNA"/>
</dbReference>